<proteinExistence type="predicted"/>
<dbReference type="GO" id="GO:0016491">
    <property type="term" value="F:oxidoreductase activity"/>
    <property type="evidence" value="ECO:0007669"/>
    <property type="project" value="InterPro"/>
</dbReference>
<name>A0A1Y1CIE1_9BACT</name>
<dbReference type="EMBL" id="AP018042">
    <property type="protein sequence ID" value="BAX80050.1"/>
    <property type="molecule type" value="Genomic_DNA"/>
</dbReference>
<dbReference type="RefSeq" id="WP_096428926.1">
    <property type="nucleotide sequence ID" value="NZ_AP018042.1"/>
</dbReference>
<evidence type="ECO:0000313" key="5">
    <source>
        <dbReference type="Proteomes" id="UP000218267"/>
    </source>
</evidence>
<feature type="domain" description="NADPH-dependent FMN reductase-like" evidence="3">
    <location>
        <begin position="19"/>
        <end position="127"/>
    </location>
</feature>
<evidence type="ECO:0000259" key="3">
    <source>
        <dbReference type="Pfam" id="PF03358"/>
    </source>
</evidence>
<organism evidence="4 5">
    <name type="scientific">Labilibaculum antarcticum</name>
    <dbReference type="NCBI Taxonomy" id="1717717"/>
    <lineage>
        <taxon>Bacteria</taxon>
        <taxon>Pseudomonadati</taxon>
        <taxon>Bacteroidota</taxon>
        <taxon>Bacteroidia</taxon>
        <taxon>Marinilabiliales</taxon>
        <taxon>Marinifilaceae</taxon>
        <taxon>Labilibaculum</taxon>
    </lineage>
</organism>
<evidence type="ECO:0000313" key="4">
    <source>
        <dbReference type="EMBL" id="BAX80050.1"/>
    </source>
</evidence>
<dbReference type="Proteomes" id="UP000218267">
    <property type="component" value="Chromosome"/>
</dbReference>
<evidence type="ECO:0000256" key="2">
    <source>
        <dbReference type="ARBA" id="ARBA00022643"/>
    </source>
</evidence>
<dbReference type="InterPro" id="IPR051796">
    <property type="entry name" value="ISF_SsuE-like"/>
</dbReference>
<dbReference type="PANTHER" id="PTHR43278:SF2">
    <property type="entry name" value="IRON-SULFUR FLAVOPROTEIN"/>
    <property type="match status" value="1"/>
</dbReference>
<keyword evidence="1" id="KW-0285">Flavoprotein</keyword>
<dbReference type="SUPFAM" id="SSF52218">
    <property type="entry name" value="Flavoproteins"/>
    <property type="match status" value="1"/>
</dbReference>
<dbReference type="Gene3D" id="3.40.50.360">
    <property type="match status" value="1"/>
</dbReference>
<sequence>MIYFEELMKKAENIENPLPKVLAIGGSPRKGGNTDIIIKQIVAGLTAEQIDCENINLGSIDFKGCIGCEKCRKDKVCTMINDGMSLLYPSILESQGLILASPVHNYNITSWMKAFIDRLYCFYEFDNNTRPRDWSSRLANQKRKVVIAAICEQKDLADMGFAIEAMSRPIEALGFEIVGVLPVFKAFEKGAVKKQEEIMDKAFDLGIKLAQSLK</sequence>
<gene>
    <name evidence="4" type="ORF">ALGA_1675</name>
</gene>
<reference evidence="4 5" key="1">
    <citation type="journal article" date="2018" name="Mar. Genomics">
        <title>Complete genome sequence of Marinifilaceae bacterium strain SPP2, isolated from the Antarctic marine sediment.</title>
        <authorList>
            <person name="Watanabe M."/>
            <person name="Kojima H."/>
            <person name="Fukui M."/>
        </authorList>
    </citation>
    <scope>NUCLEOTIDE SEQUENCE [LARGE SCALE GENOMIC DNA]</scope>
    <source>
        <strain evidence="4 5">SPP2</strain>
    </source>
</reference>
<dbReference type="PANTHER" id="PTHR43278">
    <property type="entry name" value="NAD(P)H-DEPENDENT FMN-CONTAINING OXIDOREDUCTASE YWQN-RELATED"/>
    <property type="match status" value="1"/>
</dbReference>
<accession>A0A1Y1CIE1</accession>
<reference evidence="5" key="2">
    <citation type="journal article" date="2020" name="Antonie Van Leeuwenhoek">
        <title>Labilibaculum antarcticum sp. nov., a novel facultative anaerobic, psychrotorelant bacterium isolated from marine sediment of Antarctica.</title>
        <authorList>
            <person name="Watanabe M."/>
            <person name="Kojima H."/>
            <person name="Fukui M."/>
        </authorList>
    </citation>
    <scope>NUCLEOTIDE SEQUENCE [LARGE SCALE GENOMIC DNA]</scope>
    <source>
        <strain evidence="5">SPP2</strain>
    </source>
</reference>
<evidence type="ECO:0000256" key="1">
    <source>
        <dbReference type="ARBA" id="ARBA00022630"/>
    </source>
</evidence>
<dbReference type="OrthoDB" id="9790975at2"/>
<keyword evidence="5" id="KW-1185">Reference proteome</keyword>
<dbReference type="InterPro" id="IPR029039">
    <property type="entry name" value="Flavoprotein-like_sf"/>
</dbReference>
<dbReference type="KEGG" id="mbas:ALGA_1675"/>
<keyword evidence="2" id="KW-0288">FMN</keyword>
<dbReference type="AlphaFoldDB" id="A0A1Y1CIE1"/>
<protein>
    <submittedName>
        <fullName evidence="4">Flavodoxin</fullName>
    </submittedName>
</protein>
<dbReference type="Pfam" id="PF03358">
    <property type="entry name" value="FMN_red"/>
    <property type="match status" value="1"/>
</dbReference>
<dbReference type="InterPro" id="IPR005025">
    <property type="entry name" value="FMN_Rdtase-like_dom"/>
</dbReference>